<dbReference type="STRING" id="1234679.BN424_2914"/>
<organism evidence="2 3">
    <name type="scientific">Carnobacterium maltaromaticum LMA28</name>
    <dbReference type="NCBI Taxonomy" id="1234679"/>
    <lineage>
        <taxon>Bacteria</taxon>
        <taxon>Bacillati</taxon>
        <taxon>Bacillota</taxon>
        <taxon>Bacilli</taxon>
        <taxon>Lactobacillales</taxon>
        <taxon>Carnobacteriaceae</taxon>
        <taxon>Carnobacterium</taxon>
    </lineage>
</organism>
<gene>
    <name evidence="2" type="ORF">BN424_2914</name>
</gene>
<dbReference type="SUPFAM" id="SSF51206">
    <property type="entry name" value="cAMP-binding domain-like"/>
    <property type="match status" value="1"/>
</dbReference>
<proteinExistence type="predicted"/>
<accession>K8E695</accession>
<dbReference type="Proteomes" id="UP000000212">
    <property type="component" value="Chromosome"/>
</dbReference>
<dbReference type="Gene3D" id="2.60.120.10">
    <property type="entry name" value="Jelly Rolls"/>
    <property type="match status" value="1"/>
</dbReference>
<dbReference type="HOGENOM" id="CLU_075053_9_2_9"/>
<protein>
    <submittedName>
        <fullName evidence="2">Cyclic nucleotide-binding domain protein</fullName>
    </submittedName>
</protein>
<evidence type="ECO:0000259" key="1">
    <source>
        <dbReference type="PROSITE" id="PS50042"/>
    </source>
</evidence>
<dbReference type="AlphaFoldDB" id="K8E695"/>
<dbReference type="InterPro" id="IPR000595">
    <property type="entry name" value="cNMP-bd_dom"/>
</dbReference>
<dbReference type="PROSITE" id="PS50042">
    <property type="entry name" value="CNMP_BINDING_3"/>
    <property type="match status" value="1"/>
</dbReference>
<dbReference type="InterPro" id="IPR018490">
    <property type="entry name" value="cNMP-bd_dom_sf"/>
</dbReference>
<dbReference type="RefSeq" id="WP_015077354.1">
    <property type="nucleotide sequence ID" value="NC_019425.2"/>
</dbReference>
<sequence length="188" mass="22142">MMNQYFLKEIPILKENWSKIEHLFIPKEISAKTVLLSEGEIASHIYFIDSGALRLWNNDDGRDITVQFFFENQIVASFESWYQKKPSIFTIESIENTTVIALSSDSFNQIIKQFPEINMYLTKLISERFVSYTNYFLTRIKDSPEKRYQDLVDNEPEIVERVPQHYIASYLGITPVSLSRIRNRIKLT</sequence>
<dbReference type="EMBL" id="HE999757">
    <property type="protein sequence ID" value="CCO12335.2"/>
    <property type="molecule type" value="Genomic_DNA"/>
</dbReference>
<evidence type="ECO:0000313" key="2">
    <source>
        <dbReference type="EMBL" id="CCO12335.2"/>
    </source>
</evidence>
<feature type="domain" description="Cyclic nucleotide-binding" evidence="1">
    <location>
        <begin position="26"/>
        <end position="128"/>
    </location>
</feature>
<reference evidence="3" key="1">
    <citation type="journal article" date="2013" name="Genome Announc.">
        <title>Complete Chromosome Sequence of Carnobacterium maltaromaticum LMA 28.</title>
        <authorList>
            <person name="Cailliez-Grimal C."/>
            <person name="Chaillou S."/>
            <person name="Anba-Mondoloni J."/>
            <person name="Loux V."/>
            <person name="Afzal M.I."/>
            <person name="Rahman A."/>
            <person name="Kergourlay G."/>
            <person name="Champomier-Verges M.C."/>
            <person name="Zagorec M."/>
            <person name="Dalgaard P."/>
            <person name="Leisner J.J."/>
            <person name="Prevost H."/>
            <person name="Revol-Junelles A.M."/>
            <person name="Borges F."/>
        </authorList>
    </citation>
    <scope>NUCLEOTIDE SEQUENCE</scope>
    <source>
        <strain evidence="3">LMA28</strain>
    </source>
</reference>
<dbReference type="InterPro" id="IPR014710">
    <property type="entry name" value="RmlC-like_jellyroll"/>
</dbReference>
<dbReference type="KEGG" id="cml:BN424_2914"/>
<dbReference type="CDD" id="cd00038">
    <property type="entry name" value="CAP_ED"/>
    <property type="match status" value="1"/>
</dbReference>
<dbReference type="Pfam" id="PF00027">
    <property type="entry name" value="cNMP_binding"/>
    <property type="match status" value="1"/>
</dbReference>
<keyword evidence="3" id="KW-1185">Reference proteome</keyword>
<evidence type="ECO:0000313" key="3">
    <source>
        <dbReference type="Proteomes" id="UP000000212"/>
    </source>
</evidence>
<dbReference type="eggNOG" id="COG0664">
    <property type="taxonomic scope" value="Bacteria"/>
</dbReference>
<name>K8E695_CARML</name>